<dbReference type="InterPro" id="IPR012338">
    <property type="entry name" value="Beta-lactam/transpept-like"/>
</dbReference>
<dbReference type="SUPFAM" id="SSF56601">
    <property type="entry name" value="beta-lactamase/transpeptidase-like"/>
    <property type="match status" value="1"/>
</dbReference>
<feature type="chain" id="PRO_5046842938" evidence="1">
    <location>
        <begin position="20"/>
        <end position="367"/>
    </location>
</feature>
<protein>
    <submittedName>
        <fullName evidence="3">Serine hydrolase domain-containing protein</fullName>
        <ecNumber evidence="3">3.1.1.103</ecNumber>
    </submittedName>
</protein>
<evidence type="ECO:0000256" key="1">
    <source>
        <dbReference type="SAM" id="SignalP"/>
    </source>
</evidence>
<dbReference type="Proteomes" id="UP001485459">
    <property type="component" value="Chromosome"/>
</dbReference>
<organism evidence="3 4">
    <name type="scientific">Chitinophaga pollutisoli</name>
    <dbReference type="NCBI Taxonomy" id="3133966"/>
    <lineage>
        <taxon>Bacteria</taxon>
        <taxon>Pseudomonadati</taxon>
        <taxon>Bacteroidota</taxon>
        <taxon>Chitinophagia</taxon>
        <taxon>Chitinophagales</taxon>
        <taxon>Chitinophagaceae</taxon>
        <taxon>Chitinophaga</taxon>
    </lineage>
</organism>
<dbReference type="GO" id="GO:0016787">
    <property type="term" value="F:hydrolase activity"/>
    <property type="evidence" value="ECO:0007669"/>
    <property type="project" value="UniProtKB-KW"/>
</dbReference>
<evidence type="ECO:0000313" key="4">
    <source>
        <dbReference type="Proteomes" id="UP001485459"/>
    </source>
</evidence>
<sequence>MKRSLLTALLVFHALAAFCQQTSNPMKTPLDRKVDSLVRAAYARGECVGLMIGVIDGDKTYTYAYGETAIGDNTLPGTSTVFQIGSVTKTFTGILLAAQISSGQVKADDPISKYVPDTVSLKWYDNQPITLAMLSNHTSAIPRWEPIMTYPGFSVAQPYRHFGEAQLFHFLNHYQPAYKPGVKYAYSNLGAGLLGELLARNARTSYKDLLFRQIFRPLGMNNTWLTESPQVPAQMAQGYNARRNPEQPWVMSAVSGAGGIQSTLHDMLLFARANIRPGKGALGAAIRLSHRETFRDASARMGLGWHIVEGPGHTVLFHNGQTGGYHSHLSIETAGQKAVVILSNLAADNKIGWPLQGYLMLRGGEGK</sequence>
<feature type="signal peptide" evidence="1">
    <location>
        <begin position="1"/>
        <end position="19"/>
    </location>
</feature>
<dbReference type="InterPro" id="IPR001466">
    <property type="entry name" value="Beta-lactam-related"/>
</dbReference>
<name>A0ABZ2YNW9_9BACT</name>
<keyword evidence="4" id="KW-1185">Reference proteome</keyword>
<dbReference type="PANTHER" id="PTHR46825:SF8">
    <property type="entry name" value="BETA-LACTAMASE-RELATED"/>
    <property type="match status" value="1"/>
</dbReference>
<dbReference type="Pfam" id="PF00144">
    <property type="entry name" value="Beta-lactamase"/>
    <property type="match status" value="1"/>
</dbReference>
<evidence type="ECO:0000313" key="3">
    <source>
        <dbReference type="EMBL" id="WZN41213.1"/>
    </source>
</evidence>
<dbReference type="EMBL" id="CP149822">
    <property type="protein sequence ID" value="WZN41213.1"/>
    <property type="molecule type" value="Genomic_DNA"/>
</dbReference>
<reference evidence="4" key="1">
    <citation type="submission" date="2024-03" db="EMBL/GenBank/DDBJ databases">
        <title>Chitinophaga horti sp. nov., isolated from garden soil.</title>
        <authorList>
            <person name="Lee D.S."/>
            <person name="Han D.M."/>
            <person name="Baek J.H."/>
            <person name="Choi D.G."/>
            <person name="Jeon J.H."/>
            <person name="Jeon C.O."/>
        </authorList>
    </citation>
    <scope>NUCLEOTIDE SEQUENCE [LARGE SCALE GENOMIC DNA]</scope>
    <source>
        <strain evidence="4">GPA1</strain>
    </source>
</reference>
<dbReference type="PANTHER" id="PTHR46825">
    <property type="entry name" value="D-ALANYL-D-ALANINE-CARBOXYPEPTIDASE/ENDOPEPTIDASE AMPH"/>
    <property type="match status" value="1"/>
</dbReference>
<proteinExistence type="predicted"/>
<keyword evidence="3" id="KW-0378">Hydrolase</keyword>
<dbReference type="InterPro" id="IPR050491">
    <property type="entry name" value="AmpC-like"/>
</dbReference>
<feature type="domain" description="Beta-lactamase-related" evidence="2">
    <location>
        <begin position="34"/>
        <end position="348"/>
    </location>
</feature>
<dbReference type="RefSeq" id="WP_341836068.1">
    <property type="nucleotide sequence ID" value="NZ_CP149822.1"/>
</dbReference>
<dbReference type="EC" id="3.1.1.103" evidence="3"/>
<keyword evidence="1" id="KW-0732">Signal</keyword>
<accession>A0ABZ2YNW9</accession>
<evidence type="ECO:0000259" key="2">
    <source>
        <dbReference type="Pfam" id="PF00144"/>
    </source>
</evidence>
<dbReference type="Gene3D" id="3.40.710.10">
    <property type="entry name" value="DD-peptidase/beta-lactamase superfamily"/>
    <property type="match status" value="1"/>
</dbReference>
<gene>
    <name evidence="3" type="ORF">WJU16_24930</name>
</gene>